<dbReference type="AlphaFoldDB" id="A0A9N9HQY1"/>
<evidence type="ECO:0000313" key="2">
    <source>
        <dbReference type="Proteomes" id="UP000789405"/>
    </source>
</evidence>
<keyword evidence="2" id="KW-1185">Reference proteome</keyword>
<gene>
    <name evidence="1" type="ORF">DERYTH_LOCUS12977</name>
</gene>
<dbReference type="Proteomes" id="UP000789405">
    <property type="component" value="Unassembled WGS sequence"/>
</dbReference>
<sequence>FFNEYHTHHSRQEPAFEQRQELYQLYHWLNHYYLFGGGYRETSISIMKKLRNLVDE</sequence>
<dbReference type="Gene3D" id="3.90.1200.10">
    <property type="match status" value="1"/>
</dbReference>
<organism evidence="1 2">
    <name type="scientific">Dentiscutata erythropus</name>
    <dbReference type="NCBI Taxonomy" id="1348616"/>
    <lineage>
        <taxon>Eukaryota</taxon>
        <taxon>Fungi</taxon>
        <taxon>Fungi incertae sedis</taxon>
        <taxon>Mucoromycota</taxon>
        <taxon>Glomeromycotina</taxon>
        <taxon>Glomeromycetes</taxon>
        <taxon>Diversisporales</taxon>
        <taxon>Gigasporaceae</taxon>
        <taxon>Dentiscutata</taxon>
    </lineage>
</organism>
<name>A0A9N9HQY1_9GLOM</name>
<dbReference type="PANTHER" id="PTHR12149:SF8">
    <property type="entry name" value="PROTEIN-RIBULOSAMINE 3-KINASE"/>
    <property type="match status" value="1"/>
</dbReference>
<dbReference type="Pfam" id="PF03881">
    <property type="entry name" value="Fructosamin_kin"/>
    <property type="match status" value="1"/>
</dbReference>
<protein>
    <submittedName>
        <fullName evidence="1">22084_t:CDS:1</fullName>
    </submittedName>
</protein>
<dbReference type="OrthoDB" id="5772781at2759"/>
<dbReference type="InterPro" id="IPR016477">
    <property type="entry name" value="Fructo-/Ketosamine-3-kinase"/>
</dbReference>
<accession>A0A9N9HQY1</accession>
<comment type="caution">
    <text evidence="1">The sequence shown here is derived from an EMBL/GenBank/DDBJ whole genome shotgun (WGS) entry which is preliminary data.</text>
</comment>
<reference evidence="1" key="1">
    <citation type="submission" date="2021-06" db="EMBL/GenBank/DDBJ databases">
        <authorList>
            <person name="Kallberg Y."/>
            <person name="Tangrot J."/>
            <person name="Rosling A."/>
        </authorList>
    </citation>
    <scope>NUCLEOTIDE SEQUENCE</scope>
    <source>
        <strain evidence="1">MA453B</strain>
    </source>
</reference>
<feature type="non-terminal residue" evidence="1">
    <location>
        <position position="1"/>
    </location>
</feature>
<dbReference type="PANTHER" id="PTHR12149">
    <property type="entry name" value="FRUCTOSAMINE 3 KINASE-RELATED PROTEIN"/>
    <property type="match status" value="1"/>
</dbReference>
<evidence type="ECO:0000313" key="1">
    <source>
        <dbReference type="EMBL" id="CAG8700856.1"/>
    </source>
</evidence>
<proteinExistence type="predicted"/>
<dbReference type="EMBL" id="CAJVPY010008804">
    <property type="protein sequence ID" value="CAG8700856.1"/>
    <property type="molecule type" value="Genomic_DNA"/>
</dbReference>